<dbReference type="EMBL" id="BMCI01000001">
    <property type="protein sequence ID" value="GGC47184.1"/>
    <property type="molecule type" value="Genomic_DNA"/>
</dbReference>
<sequence length="573" mass="63772">MTLHRYDNQVSSLKRRQLLLGTTGLLTALAGCNTITGNNGGTDNPNNTETTPTKETENTVSISTEAQPSKLPSIWGGQSIEEFQAQFSVQTSDEPSSLTVSNGEVELNRDSSQWNQNTVTVQPGQMSSGEQEFTATAQWGSQQAQDTAKAAKATPSNYKVDVVAERNEEMREEISQNSLEDNYLEKRGGFITSDPVLNNYSSHEQLGFDKFGIDLVAYEWRHDNDYTELAEAQPIEVKNFVDSIGVETGNPDIEAIKSGDEVPAAIYPNGNFAERRGGNFDYEQFSNAETVGGALDWVHPYLFNWQAKMTPDGPYSVEDALYAPSLEQAIEENTNKGLEVHAWDVETLGHGTGLIFGKSADGTEELRFMETVSSPVTATADDNQLHPLIENSGYLDPGNDGFEEYWHPLRFGWEKDEDTSSWGFEQKKRSAVSAFGGISNSLHKENNPVPGASDTVAPTTEYVIDFTEKLRNFNQNDIKFETLYNQSKVLEKMVMDEDTNHIIYGDTENPQYAVVEDDSLIEDVWEDRSGEYDDFNQFLRDNPEYSMSMDDVDTSLEGEEEMGDFGQQVLAGI</sequence>
<gene>
    <name evidence="2" type="ORF">GCM10007209_06030</name>
</gene>
<dbReference type="PROSITE" id="PS51257">
    <property type="entry name" value="PROKAR_LIPOPROTEIN"/>
    <property type="match status" value="1"/>
</dbReference>
<feature type="region of interest" description="Disordered" evidence="1">
    <location>
        <begin position="90"/>
        <end position="110"/>
    </location>
</feature>
<protein>
    <recommendedName>
        <fullName evidence="4">Lipoprotein</fullName>
    </recommendedName>
</protein>
<dbReference type="AlphaFoldDB" id="A0A830DSW3"/>
<evidence type="ECO:0008006" key="4">
    <source>
        <dbReference type="Google" id="ProtNLM"/>
    </source>
</evidence>
<dbReference type="Proteomes" id="UP000646833">
    <property type="component" value="Unassembled WGS sequence"/>
</dbReference>
<feature type="compositionally biased region" description="Polar residues" evidence="1">
    <location>
        <begin position="90"/>
        <end position="102"/>
    </location>
</feature>
<comment type="caution">
    <text evidence="2">The sequence shown here is derived from an EMBL/GenBank/DDBJ whole genome shotgun (WGS) entry which is preliminary data.</text>
</comment>
<feature type="region of interest" description="Disordered" evidence="1">
    <location>
        <begin position="34"/>
        <end position="72"/>
    </location>
</feature>
<organism evidence="2 3">
    <name type="scientific">Haloferax sulfurifontis</name>
    <dbReference type="NCBI Taxonomy" id="255616"/>
    <lineage>
        <taxon>Archaea</taxon>
        <taxon>Methanobacteriati</taxon>
        <taxon>Methanobacteriota</taxon>
        <taxon>Stenosarchaea group</taxon>
        <taxon>Halobacteria</taxon>
        <taxon>Halobacteriales</taxon>
        <taxon>Haloferacaceae</taxon>
        <taxon>Haloferax</taxon>
    </lineage>
</organism>
<evidence type="ECO:0000313" key="2">
    <source>
        <dbReference type="EMBL" id="GGC47184.1"/>
    </source>
</evidence>
<reference evidence="2" key="2">
    <citation type="submission" date="2020-09" db="EMBL/GenBank/DDBJ databases">
        <authorList>
            <person name="Sun Q."/>
            <person name="Sedlacek I."/>
        </authorList>
    </citation>
    <scope>NUCLEOTIDE SEQUENCE</scope>
    <source>
        <strain evidence="2">CCM 7217</strain>
    </source>
</reference>
<feature type="compositionally biased region" description="Low complexity" evidence="1">
    <location>
        <begin position="34"/>
        <end position="51"/>
    </location>
</feature>
<evidence type="ECO:0000256" key="1">
    <source>
        <dbReference type="SAM" id="MobiDB-lite"/>
    </source>
</evidence>
<proteinExistence type="predicted"/>
<evidence type="ECO:0000313" key="3">
    <source>
        <dbReference type="Proteomes" id="UP000646833"/>
    </source>
</evidence>
<reference evidence="2" key="1">
    <citation type="journal article" date="2014" name="Int. J. Syst. Evol. Microbiol.">
        <title>Complete genome sequence of Corynebacterium casei LMG S-19264T (=DSM 44701T), isolated from a smear-ripened cheese.</title>
        <authorList>
            <consortium name="US DOE Joint Genome Institute (JGI-PGF)"/>
            <person name="Walter F."/>
            <person name="Albersmeier A."/>
            <person name="Kalinowski J."/>
            <person name="Ruckert C."/>
        </authorList>
    </citation>
    <scope>NUCLEOTIDE SEQUENCE</scope>
    <source>
        <strain evidence="2">CCM 7217</strain>
    </source>
</reference>
<name>A0A830DSW3_9EURY</name>
<accession>A0A830DSW3</accession>